<evidence type="ECO:0000256" key="2">
    <source>
        <dbReference type="ARBA" id="ARBA00011680"/>
    </source>
</evidence>
<dbReference type="AlphaFoldDB" id="A0A6J5Y5P5"/>
<evidence type="ECO:0000313" key="7">
    <source>
        <dbReference type="EMBL" id="CAB4319305.1"/>
    </source>
</evidence>
<dbReference type="PANTHER" id="PTHR43523:SF17">
    <property type="entry name" value="INACTIVE GLUCOSE-1-PHOSPHATE ADENYLYLTRANSFERASE SMALL SUBUNIT 2, CHLOROPLASTIC"/>
    <property type="match status" value="1"/>
</dbReference>
<comment type="similarity">
    <text evidence="1">Belongs to the bacterial/plant glucose-1-phosphate adenylyltransferase family.</text>
</comment>
<evidence type="ECO:0000259" key="6">
    <source>
        <dbReference type="Pfam" id="PF00483"/>
    </source>
</evidence>
<dbReference type="PROSITE" id="PS00809">
    <property type="entry name" value="ADP_GLC_PYROPHOSPH_2"/>
    <property type="match status" value="1"/>
</dbReference>
<evidence type="ECO:0000313" key="8">
    <source>
        <dbReference type="Proteomes" id="UP000507245"/>
    </source>
</evidence>
<dbReference type="GO" id="GO:0005978">
    <property type="term" value="P:glycogen biosynthetic process"/>
    <property type="evidence" value="ECO:0007669"/>
    <property type="project" value="InterPro"/>
</dbReference>
<proteinExistence type="inferred from homology"/>
<evidence type="ECO:0000256" key="1">
    <source>
        <dbReference type="ARBA" id="ARBA00010443"/>
    </source>
</evidence>
<dbReference type="Proteomes" id="UP000507245">
    <property type="component" value="Unassembled WGS sequence"/>
</dbReference>
<dbReference type="GO" id="GO:0008878">
    <property type="term" value="F:glucose-1-phosphate adenylyltransferase activity"/>
    <property type="evidence" value="ECO:0007669"/>
    <property type="project" value="InterPro"/>
</dbReference>
<dbReference type="SUPFAM" id="SSF51161">
    <property type="entry name" value="Trimeric LpxA-like enzymes"/>
    <property type="match status" value="1"/>
</dbReference>
<evidence type="ECO:0000256" key="5">
    <source>
        <dbReference type="SAM" id="MobiDB-lite"/>
    </source>
</evidence>
<reference evidence="8" key="1">
    <citation type="journal article" date="2020" name="Genome Biol.">
        <title>Gamete binning: chromosome-level and haplotype-resolved genome assembly enabled by high-throughput single-cell sequencing of gamete genomes.</title>
        <authorList>
            <person name="Campoy J.A."/>
            <person name="Sun H."/>
            <person name="Goel M."/>
            <person name="Jiao W.-B."/>
            <person name="Folz-Donahue K."/>
            <person name="Wang N."/>
            <person name="Rubio M."/>
            <person name="Liu C."/>
            <person name="Kukat C."/>
            <person name="Ruiz D."/>
            <person name="Huettel B."/>
            <person name="Schneeberger K."/>
        </authorList>
    </citation>
    <scope>NUCLEOTIDE SEQUENCE [LARGE SCALE GENOMIC DNA]</scope>
    <source>
        <strain evidence="8">cv. Rojo Pasion</strain>
    </source>
</reference>
<gene>
    <name evidence="7" type="ORF">ORAREDHAP_LOCUS46496</name>
</gene>
<dbReference type="InterPro" id="IPR011004">
    <property type="entry name" value="Trimer_LpxA-like_sf"/>
</dbReference>
<dbReference type="CDD" id="cd04651">
    <property type="entry name" value="LbH_G1P_AT_C"/>
    <property type="match status" value="1"/>
</dbReference>
<dbReference type="PANTHER" id="PTHR43523">
    <property type="entry name" value="GLUCOSE-1-PHOSPHATE ADENYLYLTRANSFERASE-RELATED"/>
    <property type="match status" value="1"/>
</dbReference>
<dbReference type="EMBL" id="CAEKKB010000007">
    <property type="protein sequence ID" value="CAB4319305.1"/>
    <property type="molecule type" value="Genomic_DNA"/>
</dbReference>
<dbReference type="Pfam" id="PF00483">
    <property type="entry name" value="NTP_transferase"/>
    <property type="match status" value="1"/>
</dbReference>
<accession>A0A6J5Y5P5</accession>
<name>A0A6J5Y5P5_PRUAR</name>
<organism evidence="7 8">
    <name type="scientific">Prunus armeniaca</name>
    <name type="common">Apricot</name>
    <name type="synonym">Armeniaca vulgaris</name>
    <dbReference type="NCBI Taxonomy" id="36596"/>
    <lineage>
        <taxon>Eukaryota</taxon>
        <taxon>Viridiplantae</taxon>
        <taxon>Streptophyta</taxon>
        <taxon>Embryophyta</taxon>
        <taxon>Tracheophyta</taxon>
        <taxon>Spermatophyta</taxon>
        <taxon>Magnoliopsida</taxon>
        <taxon>eudicotyledons</taxon>
        <taxon>Gunneridae</taxon>
        <taxon>Pentapetalae</taxon>
        <taxon>rosids</taxon>
        <taxon>fabids</taxon>
        <taxon>Rosales</taxon>
        <taxon>Rosaceae</taxon>
        <taxon>Amygdaloideae</taxon>
        <taxon>Amygdaleae</taxon>
        <taxon>Prunus</taxon>
    </lineage>
</organism>
<dbReference type="Pfam" id="PF25247">
    <property type="entry name" value="LbH_GLGC"/>
    <property type="match status" value="1"/>
</dbReference>
<dbReference type="InterPro" id="IPR011831">
    <property type="entry name" value="ADP-Glc_PPase"/>
</dbReference>
<dbReference type="InterPro" id="IPR005836">
    <property type="entry name" value="ADP_Glu_pyroP_CS"/>
</dbReference>
<dbReference type="CDD" id="cd02508">
    <property type="entry name" value="ADP_Glucose_PP"/>
    <property type="match status" value="1"/>
</dbReference>
<comment type="subunit">
    <text evidence="2">Heterotetramer.</text>
</comment>
<dbReference type="Gene3D" id="3.90.550.10">
    <property type="entry name" value="Spore Coat Polysaccharide Biosynthesis Protein SpsA, Chain A"/>
    <property type="match status" value="1"/>
</dbReference>
<dbReference type="InterPro" id="IPR029044">
    <property type="entry name" value="Nucleotide-diphossugar_trans"/>
</dbReference>
<feature type="domain" description="Nucleotidyl transferase" evidence="6">
    <location>
        <begin position="76"/>
        <end position="342"/>
    </location>
</feature>
<feature type="region of interest" description="Disordered" evidence="5">
    <location>
        <begin position="34"/>
        <end position="55"/>
    </location>
</feature>
<keyword evidence="8" id="KW-1185">Reference proteome</keyword>
<keyword evidence="4" id="KW-0067">ATP-binding</keyword>
<dbReference type="SUPFAM" id="SSF53448">
    <property type="entry name" value="Nucleotide-diphospho-sugar transferases"/>
    <property type="match status" value="1"/>
</dbReference>
<keyword evidence="3" id="KW-0547">Nucleotide-binding</keyword>
<dbReference type="OrthoDB" id="1733332at2759"/>
<evidence type="ECO:0000256" key="3">
    <source>
        <dbReference type="ARBA" id="ARBA00022741"/>
    </source>
</evidence>
<dbReference type="Gene3D" id="2.160.10.10">
    <property type="entry name" value="Hexapeptide repeat proteins"/>
    <property type="match status" value="1"/>
</dbReference>
<dbReference type="GO" id="GO:0005524">
    <property type="term" value="F:ATP binding"/>
    <property type="evidence" value="ECO:0007669"/>
    <property type="project" value="UniProtKB-KW"/>
</dbReference>
<protein>
    <recommendedName>
        <fullName evidence="6">Nucleotidyl transferase domain-containing protein</fullName>
    </recommendedName>
</protein>
<dbReference type="InterPro" id="IPR005835">
    <property type="entry name" value="NTP_transferase_dom"/>
</dbReference>
<sequence>MVILQRSFIHTSLVSTQAKHHITGSDCIHEKGSLKLHSSLPPSPSPSPSPSLLINNSQQSQTPTLLFPPAKQSVAAIVFGDGHESQLYPLTKRRSQGAIPIAANYRLIDSVVSNCISSNINHIYALTQFNSTSLNSHLSRAYSGVGLGNEGFVEVIAAYQSPGNNGWFQGTADAVRRCLWVLEEYPMTEFLVLPGHHLYRMDYQKLLKAHRDNKAHITVAASIARKLHDPGFGFLDVNSENQVVEFRLKLEGKPVNVVSAKSSGESKDTAQNSMTSMGIYLINRDIMKRLLEEDFPKANQFASEVIPGAISIGMKVQAYGFDGYWEDMRNIEAFYQANMQSTKDADVGYNFYDRESPVYTLRRCLPPTHITDDCVITNSVIGDGCILNGCRIKDTVIGTRTRIGDGAMIENSVIMGSTIYQLQTEGGEKRKVPIGIGEHTFVRKAIIDRMQELARMLRYIHYYIMNKDKAQEADREANGYVIRDGIIVVVRSAVIPDGTIL</sequence>
<evidence type="ECO:0000256" key="4">
    <source>
        <dbReference type="ARBA" id="ARBA00022840"/>
    </source>
</evidence>